<name>A0ABU9E7K5_9BACT</name>
<dbReference type="PANTHER" id="PTHR37318:SF1">
    <property type="entry name" value="BSL7504 PROTEIN"/>
    <property type="match status" value="1"/>
</dbReference>
<evidence type="ECO:0000313" key="2">
    <source>
        <dbReference type="EMBL" id="MEK9499945.1"/>
    </source>
</evidence>
<reference evidence="2 3" key="1">
    <citation type="submission" date="2024-02" db="EMBL/GenBank/DDBJ databases">
        <title>A novel Gemmatimonadota bacterium.</title>
        <authorList>
            <person name="Du Z.-J."/>
            <person name="Ye Y.-Q."/>
        </authorList>
    </citation>
    <scope>NUCLEOTIDE SEQUENCE [LARGE SCALE GENOMIC DNA]</scope>
    <source>
        <strain evidence="2 3">DH-20</strain>
    </source>
</reference>
<dbReference type="Pfam" id="PF13601">
    <property type="entry name" value="HTH_34"/>
    <property type="match status" value="1"/>
</dbReference>
<dbReference type="PANTHER" id="PTHR37318">
    <property type="entry name" value="BSL7504 PROTEIN"/>
    <property type="match status" value="1"/>
</dbReference>
<dbReference type="Gene3D" id="1.10.10.10">
    <property type="entry name" value="Winged helix-like DNA-binding domain superfamily/Winged helix DNA-binding domain"/>
    <property type="match status" value="1"/>
</dbReference>
<dbReference type="Proteomes" id="UP001484239">
    <property type="component" value="Unassembled WGS sequence"/>
</dbReference>
<dbReference type="InterPro" id="IPR036388">
    <property type="entry name" value="WH-like_DNA-bd_sf"/>
</dbReference>
<evidence type="ECO:0000259" key="1">
    <source>
        <dbReference type="Pfam" id="PF13601"/>
    </source>
</evidence>
<comment type="caution">
    <text evidence="2">The sequence shown here is derived from an EMBL/GenBank/DDBJ whole genome shotgun (WGS) entry which is preliminary data.</text>
</comment>
<dbReference type="SUPFAM" id="SSF46785">
    <property type="entry name" value="Winged helix' DNA-binding domain"/>
    <property type="match status" value="1"/>
</dbReference>
<dbReference type="InterPro" id="IPR036390">
    <property type="entry name" value="WH_DNA-bd_sf"/>
</dbReference>
<organism evidence="2 3">
    <name type="scientific">Gaopeijia maritima</name>
    <dbReference type="NCBI Taxonomy" id="3119007"/>
    <lineage>
        <taxon>Bacteria</taxon>
        <taxon>Pseudomonadati</taxon>
        <taxon>Gemmatimonadota</taxon>
        <taxon>Longimicrobiia</taxon>
        <taxon>Gaopeijiales</taxon>
        <taxon>Gaopeijiaceae</taxon>
        <taxon>Gaopeijia</taxon>
    </lineage>
</organism>
<dbReference type="EMBL" id="JBBHLI010000001">
    <property type="protein sequence ID" value="MEK9499945.1"/>
    <property type="molecule type" value="Genomic_DNA"/>
</dbReference>
<dbReference type="RefSeq" id="WP_405277882.1">
    <property type="nucleotide sequence ID" value="NZ_CP144380.1"/>
</dbReference>
<evidence type="ECO:0000313" key="3">
    <source>
        <dbReference type="Proteomes" id="UP001484239"/>
    </source>
</evidence>
<gene>
    <name evidence="2" type="ORF">WI372_02975</name>
</gene>
<feature type="domain" description="Winged helix DNA-binding" evidence="1">
    <location>
        <begin position="17"/>
        <end position="91"/>
    </location>
</feature>
<dbReference type="InterPro" id="IPR027395">
    <property type="entry name" value="WH_DNA-bd_dom"/>
</dbReference>
<accession>A0ABU9E7K5</accession>
<keyword evidence="3" id="KW-1185">Reference proteome</keyword>
<proteinExistence type="predicted"/>
<sequence length="102" mass="11688">MSDWDYRQVDPLVHSPIRLAVLSLLTTTDEAEFTWLRDTIRTTDGNLSTHLTRLVDAEFITADRSTGITRYRLTRAGRAGFARYVEQLETLLHPDPIRSESP</sequence>
<protein>
    <submittedName>
        <fullName evidence="2">Transcriptional regulator</fullName>
    </submittedName>
</protein>